<dbReference type="InterPro" id="IPR029058">
    <property type="entry name" value="AB_hydrolase_fold"/>
</dbReference>
<dbReference type="Gene3D" id="3.40.50.1820">
    <property type="entry name" value="alpha/beta hydrolase"/>
    <property type="match status" value="1"/>
</dbReference>
<proteinExistence type="predicted"/>
<name>A0ABT7KDY7_9HYPH</name>
<sequence>MTATDARILKSRRDFLSVAAAGLALTLANSGQAAAQSSSLEPPASSKVPFVEHEIEHDGHKVYVREYPGEDPAYVMMHGFPDNLHIYDYVVPLLTQAGRRVVVFDFLGFGKSEKIDSATYRYTFAQQVGDLAAVADALKLDKFIPVGHDAGGPVAINYSIDHPERVAWLCLMNCYYADSPTLRLPEIIEVFGDPWLKDLAQTFLETPEMMNWLLAFQDNHFQAKMPPALRERFTGILRPIVRDNFANGAGPAFRQMTSQVRENVAYNTSRLPDVHKFAPKVRLIWGTQDPYLTPEAADAIAANFPHASVKSVEAGHWLIIDKPEEVARHLLADA</sequence>
<dbReference type="PROSITE" id="PS51318">
    <property type="entry name" value="TAT"/>
    <property type="match status" value="1"/>
</dbReference>
<protein>
    <submittedName>
        <fullName evidence="3">Alpha/beta hydrolase</fullName>
    </submittedName>
</protein>
<evidence type="ECO:0000313" key="3">
    <source>
        <dbReference type="EMBL" id="MDL2406846.1"/>
    </source>
</evidence>
<feature type="chain" id="PRO_5045133432" evidence="1">
    <location>
        <begin position="36"/>
        <end position="334"/>
    </location>
</feature>
<evidence type="ECO:0000259" key="2">
    <source>
        <dbReference type="Pfam" id="PF00561"/>
    </source>
</evidence>
<dbReference type="Proteomes" id="UP001172630">
    <property type="component" value="Unassembled WGS sequence"/>
</dbReference>
<dbReference type="InterPro" id="IPR050266">
    <property type="entry name" value="AB_hydrolase_sf"/>
</dbReference>
<dbReference type="PRINTS" id="PR00111">
    <property type="entry name" value="ABHYDROLASE"/>
</dbReference>
<dbReference type="Pfam" id="PF00561">
    <property type="entry name" value="Abhydrolase_1"/>
    <property type="match status" value="1"/>
</dbReference>
<dbReference type="InterPro" id="IPR000639">
    <property type="entry name" value="Epox_hydrolase-like"/>
</dbReference>
<organism evidence="3 4">
    <name type="scientific">Rhizobium calliandrae</name>
    <dbReference type="NCBI Taxonomy" id="1312182"/>
    <lineage>
        <taxon>Bacteria</taxon>
        <taxon>Pseudomonadati</taxon>
        <taxon>Pseudomonadota</taxon>
        <taxon>Alphaproteobacteria</taxon>
        <taxon>Hyphomicrobiales</taxon>
        <taxon>Rhizobiaceae</taxon>
        <taxon>Rhizobium/Agrobacterium group</taxon>
        <taxon>Rhizobium</taxon>
    </lineage>
</organism>
<keyword evidence="3" id="KW-0378">Hydrolase</keyword>
<dbReference type="SUPFAM" id="SSF53474">
    <property type="entry name" value="alpha/beta-Hydrolases"/>
    <property type="match status" value="1"/>
</dbReference>
<evidence type="ECO:0000313" key="4">
    <source>
        <dbReference type="Proteomes" id="UP001172630"/>
    </source>
</evidence>
<dbReference type="RefSeq" id="WP_285880000.1">
    <property type="nucleotide sequence ID" value="NZ_JARFYN010000016.1"/>
</dbReference>
<dbReference type="InterPro" id="IPR006311">
    <property type="entry name" value="TAT_signal"/>
</dbReference>
<feature type="domain" description="AB hydrolase-1" evidence="2">
    <location>
        <begin position="75"/>
        <end position="323"/>
    </location>
</feature>
<comment type="caution">
    <text evidence="3">The sequence shown here is derived from an EMBL/GenBank/DDBJ whole genome shotgun (WGS) entry which is preliminary data.</text>
</comment>
<dbReference type="InterPro" id="IPR000073">
    <property type="entry name" value="AB_hydrolase_1"/>
</dbReference>
<reference evidence="3" key="1">
    <citation type="submission" date="2023-06" db="EMBL/GenBank/DDBJ databases">
        <title>Phylogenetic Diversity of Rhizobium strains.</title>
        <authorList>
            <person name="Moura F.T."/>
            <person name="Helene L.C.F."/>
            <person name="Hungria M."/>
        </authorList>
    </citation>
    <scope>NUCLEOTIDE SEQUENCE</scope>
    <source>
        <strain evidence="3">CCGE524</strain>
    </source>
</reference>
<gene>
    <name evidence="3" type="ORF">PY650_14485</name>
</gene>
<feature type="signal peptide" evidence="1">
    <location>
        <begin position="1"/>
        <end position="35"/>
    </location>
</feature>
<dbReference type="GO" id="GO:0016787">
    <property type="term" value="F:hydrolase activity"/>
    <property type="evidence" value="ECO:0007669"/>
    <property type="project" value="UniProtKB-KW"/>
</dbReference>
<dbReference type="PRINTS" id="PR00412">
    <property type="entry name" value="EPOXHYDRLASE"/>
</dbReference>
<evidence type="ECO:0000256" key="1">
    <source>
        <dbReference type="SAM" id="SignalP"/>
    </source>
</evidence>
<dbReference type="PANTHER" id="PTHR43798">
    <property type="entry name" value="MONOACYLGLYCEROL LIPASE"/>
    <property type="match status" value="1"/>
</dbReference>
<keyword evidence="4" id="KW-1185">Reference proteome</keyword>
<accession>A0ABT7KDY7</accession>
<dbReference type="EMBL" id="JARFYN010000016">
    <property type="protein sequence ID" value="MDL2406846.1"/>
    <property type="molecule type" value="Genomic_DNA"/>
</dbReference>
<keyword evidence="1" id="KW-0732">Signal</keyword>
<dbReference type="PANTHER" id="PTHR43798:SF33">
    <property type="entry name" value="HYDROLASE, PUTATIVE (AFU_ORTHOLOGUE AFUA_2G14860)-RELATED"/>
    <property type="match status" value="1"/>
</dbReference>